<evidence type="ECO:0000313" key="1">
    <source>
        <dbReference type="EMBL" id="CCH00782.1"/>
    </source>
</evidence>
<reference evidence="1 2" key="1">
    <citation type="journal article" date="2012" name="J. Bacteriol.">
        <title>Genome Sequence of Fibrella aestuarina BUZ 2T, a Filamentous Marine Bacterium.</title>
        <authorList>
            <person name="Filippini M."/>
            <person name="Qi W."/>
            <person name="Blom J."/>
            <person name="Goesmann A."/>
            <person name="Smits T.H."/>
            <person name="Bagheri H.C."/>
        </authorList>
    </citation>
    <scope>NUCLEOTIDE SEQUENCE [LARGE SCALE GENOMIC DNA]</scope>
    <source>
        <strain evidence="2">BUZ 2T</strain>
    </source>
</reference>
<keyword evidence="2" id="KW-1185">Reference proteome</keyword>
<dbReference type="KEGG" id="fae:FAES_2773"/>
<proteinExistence type="predicted"/>
<evidence type="ECO:0000313" key="2">
    <source>
        <dbReference type="Proteomes" id="UP000011058"/>
    </source>
</evidence>
<name>I0K9H9_9BACT</name>
<gene>
    <name evidence="1" type="ORF">FAES_2773</name>
</gene>
<dbReference type="AlphaFoldDB" id="I0K9H9"/>
<dbReference type="HOGENOM" id="CLU_3365087_0_0_10"/>
<dbReference type="EMBL" id="HE796683">
    <property type="protein sequence ID" value="CCH00782.1"/>
    <property type="molecule type" value="Genomic_DNA"/>
</dbReference>
<dbReference type="Proteomes" id="UP000011058">
    <property type="component" value="Chromosome"/>
</dbReference>
<organism evidence="1 2">
    <name type="scientific">Fibrella aestuarina BUZ 2</name>
    <dbReference type="NCBI Taxonomy" id="1166018"/>
    <lineage>
        <taxon>Bacteria</taxon>
        <taxon>Pseudomonadati</taxon>
        <taxon>Bacteroidota</taxon>
        <taxon>Cytophagia</taxon>
        <taxon>Cytophagales</taxon>
        <taxon>Spirosomataceae</taxon>
        <taxon>Fibrella</taxon>
    </lineage>
</organism>
<accession>I0K9H9</accession>
<sequence length="35" mass="3889">MLKAEPLARHTVQVPEFVGVSLPQIICNLTNLSLR</sequence>
<protein>
    <submittedName>
        <fullName evidence="1">Uncharacterized protein</fullName>
    </submittedName>
</protein>